<comment type="subcellular location">
    <subcellularLocation>
        <location evidence="1 6">Membrane</location>
        <topology evidence="1 6">Multi-pass membrane protein</topology>
    </subcellularLocation>
</comment>
<accession>A0AA43Q3E5</accession>
<proteinExistence type="inferred from homology"/>
<keyword evidence="4 6" id="KW-1133">Transmembrane helix</keyword>
<keyword evidence="3 6" id="KW-0812">Transmembrane</keyword>
<evidence type="ECO:0000256" key="4">
    <source>
        <dbReference type="ARBA" id="ARBA00022989"/>
    </source>
</evidence>
<dbReference type="PANTHER" id="PTHR12608">
    <property type="entry name" value="TRANSMEMBRANE PROTEIN HTP-1 RELATED"/>
    <property type="match status" value="1"/>
</dbReference>
<evidence type="ECO:0000256" key="5">
    <source>
        <dbReference type="ARBA" id="ARBA00023136"/>
    </source>
</evidence>
<dbReference type="EMBL" id="JAQSDF010000015">
    <property type="protein sequence ID" value="MDI1230841.1"/>
    <property type="molecule type" value="Genomic_DNA"/>
</dbReference>
<evidence type="ECO:0000256" key="2">
    <source>
        <dbReference type="ARBA" id="ARBA00009190"/>
    </source>
</evidence>
<dbReference type="GO" id="GO:0016020">
    <property type="term" value="C:membrane"/>
    <property type="evidence" value="ECO:0007669"/>
    <property type="project" value="UniProtKB-SubCell"/>
</dbReference>
<dbReference type="AlphaFoldDB" id="A0AA43Q3E5"/>
<dbReference type="InterPro" id="IPR001727">
    <property type="entry name" value="GDT1-like"/>
</dbReference>
<protein>
    <recommendedName>
        <fullName evidence="6">GDT1 family protein</fullName>
    </recommendedName>
</protein>
<dbReference type="PANTHER" id="PTHR12608:SF1">
    <property type="entry name" value="TRANSMEMBRANE PROTEIN 165"/>
    <property type="match status" value="1"/>
</dbReference>
<keyword evidence="8" id="KW-1185">Reference proteome</keyword>
<feature type="transmembrane region" description="Helical" evidence="6">
    <location>
        <begin position="79"/>
        <end position="102"/>
    </location>
</feature>
<dbReference type="Pfam" id="PF01169">
    <property type="entry name" value="GDT1"/>
    <property type="match status" value="2"/>
</dbReference>
<feature type="transmembrane region" description="Helical" evidence="6">
    <location>
        <begin position="176"/>
        <end position="196"/>
    </location>
</feature>
<dbReference type="GO" id="GO:0046873">
    <property type="term" value="F:metal ion transmembrane transporter activity"/>
    <property type="evidence" value="ECO:0007669"/>
    <property type="project" value="InterPro"/>
</dbReference>
<dbReference type="Proteomes" id="UP001160519">
    <property type="component" value="Unassembled WGS sequence"/>
</dbReference>
<name>A0AA43Q3E5_9GAMM</name>
<evidence type="ECO:0000313" key="8">
    <source>
        <dbReference type="Proteomes" id="UP001160519"/>
    </source>
</evidence>
<feature type="transmembrane region" description="Helical" evidence="6">
    <location>
        <begin position="140"/>
        <end position="156"/>
    </location>
</feature>
<comment type="caution">
    <text evidence="7">The sequence shown here is derived from an EMBL/GenBank/DDBJ whole genome shotgun (WGS) entry which is preliminary data.</text>
</comment>
<evidence type="ECO:0000256" key="3">
    <source>
        <dbReference type="ARBA" id="ARBA00022692"/>
    </source>
</evidence>
<evidence type="ECO:0000256" key="6">
    <source>
        <dbReference type="RuleBase" id="RU365102"/>
    </source>
</evidence>
<keyword evidence="5 6" id="KW-0472">Membrane</keyword>
<feature type="transmembrane region" description="Helical" evidence="6">
    <location>
        <begin position="108"/>
        <end position="128"/>
    </location>
</feature>
<organism evidence="7 8">
    <name type="scientific">Candidatus Methylobacter titanis</name>
    <dbReference type="NCBI Taxonomy" id="3053457"/>
    <lineage>
        <taxon>Bacteria</taxon>
        <taxon>Pseudomonadati</taxon>
        <taxon>Pseudomonadota</taxon>
        <taxon>Gammaproteobacteria</taxon>
        <taxon>Methylococcales</taxon>
        <taxon>Methylococcaceae</taxon>
        <taxon>Methylobacter</taxon>
    </lineage>
</organism>
<gene>
    <name evidence="7" type="ORF">PSU93_06820</name>
</gene>
<sequence>MDQLQNYVQHFLTALSTANIFQSLQDSFHQVLSLLSADNFGEISATAATSFVLIAAAEIGDKSQLVCMTLASRHRAMPVLLGAISAFAFLNTLAVVFGVAIANWLPEYIVATIVAVLFAAFGIHSLRLEMEDENEEIKEKSGHGIFFTTFLLITVAEFGDKTQLAVVGLSSTAAPIAVWFGSTVALASTSALGILAGRTILKKVPLILLHKISGAIFLMLSVIAAYRAYVGYIAL</sequence>
<feature type="transmembrane region" description="Helical" evidence="6">
    <location>
        <begin position="208"/>
        <end position="229"/>
    </location>
</feature>
<evidence type="ECO:0000256" key="1">
    <source>
        <dbReference type="ARBA" id="ARBA00004141"/>
    </source>
</evidence>
<evidence type="ECO:0000313" key="7">
    <source>
        <dbReference type="EMBL" id="MDI1230841.1"/>
    </source>
</evidence>
<comment type="similarity">
    <text evidence="2 6">Belongs to the GDT1 family.</text>
</comment>
<reference evidence="7" key="1">
    <citation type="submission" date="2023-01" db="EMBL/GenBank/DDBJ databases">
        <title>Biogeochemical cycle of methane in antarctic sediments.</title>
        <authorList>
            <person name="Roldan D.M."/>
            <person name="Menes R.J."/>
        </authorList>
    </citation>
    <scope>NUCLEOTIDE SEQUENCE [LARGE SCALE GENOMIC DNA]</scope>
    <source>
        <strain evidence="7">K-2018 MAG008</strain>
    </source>
</reference>